<dbReference type="Gene3D" id="3.30.730.10">
    <property type="entry name" value="AP2/ERF domain"/>
    <property type="match status" value="1"/>
</dbReference>
<dbReference type="OrthoDB" id="642522at2759"/>
<evidence type="ECO:0000256" key="2">
    <source>
        <dbReference type="ARBA" id="ARBA00023015"/>
    </source>
</evidence>
<proteinExistence type="predicted"/>
<dbReference type="SMART" id="SM00380">
    <property type="entry name" value="AP2"/>
    <property type="match status" value="1"/>
</dbReference>
<dbReference type="EMBL" id="RWGY01000051">
    <property type="protein sequence ID" value="TVU05664.1"/>
    <property type="molecule type" value="Genomic_DNA"/>
</dbReference>
<protein>
    <recommendedName>
        <fullName evidence="6">AP2/ERF domain-containing protein</fullName>
    </recommendedName>
</protein>
<evidence type="ECO:0000313" key="7">
    <source>
        <dbReference type="EMBL" id="TVU05664.1"/>
    </source>
</evidence>
<evidence type="ECO:0000256" key="3">
    <source>
        <dbReference type="ARBA" id="ARBA00023125"/>
    </source>
</evidence>
<name>A0A5J9T303_9POAL</name>
<dbReference type="FunFam" id="3.30.730.10:FF:000001">
    <property type="entry name" value="Ethylene-responsive transcription factor 2"/>
    <property type="match status" value="1"/>
</dbReference>
<dbReference type="Gramene" id="TVU05664">
    <property type="protein sequence ID" value="TVU05664"/>
    <property type="gene ID" value="EJB05_48835"/>
</dbReference>
<dbReference type="Pfam" id="PF00847">
    <property type="entry name" value="AP2"/>
    <property type="match status" value="1"/>
</dbReference>
<evidence type="ECO:0000256" key="5">
    <source>
        <dbReference type="ARBA" id="ARBA00023242"/>
    </source>
</evidence>
<dbReference type="PANTHER" id="PTHR31190">
    <property type="entry name" value="DNA-BINDING DOMAIN"/>
    <property type="match status" value="1"/>
</dbReference>
<keyword evidence="8" id="KW-1185">Reference proteome</keyword>
<evidence type="ECO:0000313" key="8">
    <source>
        <dbReference type="Proteomes" id="UP000324897"/>
    </source>
</evidence>
<dbReference type="GO" id="GO:0003700">
    <property type="term" value="F:DNA-binding transcription factor activity"/>
    <property type="evidence" value="ECO:0007669"/>
    <property type="project" value="InterPro"/>
</dbReference>
<keyword evidence="4" id="KW-0804">Transcription</keyword>
<comment type="subcellular location">
    <subcellularLocation>
        <location evidence="1">Nucleus</location>
    </subcellularLocation>
</comment>
<dbReference type="CDD" id="cd00018">
    <property type="entry name" value="AP2"/>
    <property type="match status" value="1"/>
</dbReference>
<comment type="caution">
    <text evidence="7">The sequence shown here is derived from an EMBL/GenBank/DDBJ whole genome shotgun (WGS) entry which is preliminary data.</text>
</comment>
<dbReference type="SUPFAM" id="SSF54171">
    <property type="entry name" value="DNA-binding domain"/>
    <property type="match status" value="1"/>
</dbReference>
<feature type="domain" description="AP2/ERF" evidence="6">
    <location>
        <begin position="198"/>
        <end position="255"/>
    </location>
</feature>
<dbReference type="InterPro" id="IPR001471">
    <property type="entry name" value="AP2/ERF_dom"/>
</dbReference>
<dbReference type="PROSITE" id="PS51032">
    <property type="entry name" value="AP2_ERF"/>
    <property type="match status" value="1"/>
</dbReference>
<dbReference type="GO" id="GO:0003677">
    <property type="term" value="F:DNA binding"/>
    <property type="evidence" value="ECO:0007669"/>
    <property type="project" value="UniProtKB-KW"/>
</dbReference>
<dbReference type="InterPro" id="IPR016177">
    <property type="entry name" value="DNA-bd_dom_sf"/>
</dbReference>
<keyword evidence="5" id="KW-0539">Nucleus</keyword>
<dbReference type="Proteomes" id="UP000324897">
    <property type="component" value="Unassembled WGS sequence"/>
</dbReference>
<dbReference type="PANTHER" id="PTHR31190:SF425">
    <property type="entry name" value="ETHYLENE-RESPONSIVE TRANSCRIPTION FACTOR RAP2-2"/>
    <property type="match status" value="1"/>
</dbReference>
<evidence type="ECO:0000256" key="1">
    <source>
        <dbReference type="ARBA" id="ARBA00004123"/>
    </source>
</evidence>
<dbReference type="GO" id="GO:0009873">
    <property type="term" value="P:ethylene-activated signaling pathway"/>
    <property type="evidence" value="ECO:0007669"/>
    <property type="project" value="InterPro"/>
</dbReference>
<reference evidence="7 8" key="1">
    <citation type="journal article" date="2019" name="Sci. Rep.">
        <title>A high-quality genome of Eragrostis curvula grass provides insights into Poaceae evolution and supports new strategies to enhance forage quality.</title>
        <authorList>
            <person name="Carballo J."/>
            <person name="Santos B.A.C.M."/>
            <person name="Zappacosta D."/>
            <person name="Garbus I."/>
            <person name="Selva J.P."/>
            <person name="Gallo C.A."/>
            <person name="Diaz A."/>
            <person name="Albertini E."/>
            <person name="Caccamo M."/>
            <person name="Echenique V."/>
        </authorList>
    </citation>
    <scope>NUCLEOTIDE SEQUENCE [LARGE SCALE GENOMIC DNA]</scope>
    <source>
        <strain evidence="8">cv. Victoria</strain>
        <tissue evidence="7">Leaf</tissue>
    </source>
</reference>
<keyword evidence="3" id="KW-0238">DNA-binding</keyword>
<organism evidence="7 8">
    <name type="scientific">Eragrostis curvula</name>
    <name type="common">weeping love grass</name>
    <dbReference type="NCBI Taxonomy" id="38414"/>
    <lineage>
        <taxon>Eukaryota</taxon>
        <taxon>Viridiplantae</taxon>
        <taxon>Streptophyta</taxon>
        <taxon>Embryophyta</taxon>
        <taxon>Tracheophyta</taxon>
        <taxon>Spermatophyta</taxon>
        <taxon>Magnoliopsida</taxon>
        <taxon>Liliopsida</taxon>
        <taxon>Poales</taxon>
        <taxon>Poaceae</taxon>
        <taxon>PACMAD clade</taxon>
        <taxon>Chloridoideae</taxon>
        <taxon>Eragrostideae</taxon>
        <taxon>Eragrostidinae</taxon>
        <taxon>Eragrostis</taxon>
    </lineage>
</organism>
<sequence>MSIAPEFEMGMKKVRHEEIKNHGEWGRRRLGKPYKDRDDFEAQFQAFLKVYDEMDESHDEFMALSPWEDDLKGVLEASKEKYTFTSAKFEMGEKNKHQKMKIKNHGEWGQRRLRKLYEDGDNFEGELQKFSKAYDEMDESHDDIVALRRWENDLKGVLEAPKEKNTITSAENDALNNHKAINDDEVTIVVPKRKRMNPYRGIRQRPWGKWAAEIRDPRKGVRVWLGTYETPEDAARAYDAEARKIRGKKAKVNFSDETPPPSLLNNTLKQLAIARPIMLLPTEELNINQSMGFYGSNEDLFSVVNFNGNKSTFMPSGDFDSLTMTKPQEISRMGVFPAQSGLSSGSFLPCAEMLMFGGPTVDGPSTMIERNVGATIAPVLSNAMPNLPSVVHGVEAGAGIDQPILKEIGNAYIPPVLQGDVNEDVAAEVNIWDFYDHLPSAIKIHCMSRLIFEKGKPAIHDGSARRGRPARPRRSTALIVAGRTHGQAHHMRKQQRQESGQDRLQNVIWAWCV</sequence>
<gene>
    <name evidence="7" type="ORF">EJB05_48835</name>
</gene>
<dbReference type="InterPro" id="IPR036955">
    <property type="entry name" value="AP2/ERF_dom_sf"/>
</dbReference>
<evidence type="ECO:0000256" key="4">
    <source>
        <dbReference type="ARBA" id="ARBA00023163"/>
    </source>
</evidence>
<accession>A0A5J9T303</accession>
<dbReference type="GO" id="GO:0005634">
    <property type="term" value="C:nucleus"/>
    <property type="evidence" value="ECO:0007669"/>
    <property type="project" value="UniProtKB-SubCell"/>
</dbReference>
<feature type="non-terminal residue" evidence="7">
    <location>
        <position position="1"/>
    </location>
</feature>
<dbReference type="PRINTS" id="PR00367">
    <property type="entry name" value="ETHRSPELEMNT"/>
</dbReference>
<dbReference type="AlphaFoldDB" id="A0A5J9T303"/>
<dbReference type="InterPro" id="IPR044808">
    <property type="entry name" value="ERF_plant"/>
</dbReference>
<evidence type="ECO:0000259" key="6">
    <source>
        <dbReference type="PROSITE" id="PS51032"/>
    </source>
</evidence>
<keyword evidence="2" id="KW-0805">Transcription regulation</keyword>